<dbReference type="InterPro" id="IPR011009">
    <property type="entry name" value="Kinase-like_dom_sf"/>
</dbReference>
<organism evidence="4 5">
    <name type="scientific">Willisornis vidua</name>
    <name type="common">Xingu scale-backed antbird</name>
    <dbReference type="NCBI Taxonomy" id="1566151"/>
    <lineage>
        <taxon>Eukaryota</taxon>
        <taxon>Metazoa</taxon>
        <taxon>Chordata</taxon>
        <taxon>Craniata</taxon>
        <taxon>Vertebrata</taxon>
        <taxon>Euteleostomi</taxon>
        <taxon>Archelosauria</taxon>
        <taxon>Archosauria</taxon>
        <taxon>Dinosauria</taxon>
        <taxon>Saurischia</taxon>
        <taxon>Theropoda</taxon>
        <taxon>Coelurosauria</taxon>
        <taxon>Aves</taxon>
        <taxon>Neognathae</taxon>
        <taxon>Neoaves</taxon>
        <taxon>Telluraves</taxon>
        <taxon>Australaves</taxon>
        <taxon>Passeriformes</taxon>
        <taxon>Thamnophilidae</taxon>
        <taxon>Willisornis</taxon>
    </lineage>
</organism>
<dbReference type="Pfam" id="PF00069">
    <property type="entry name" value="Pkinase"/>
    <property type="match status" value="1"/>
</dbReference>
<dbReference type="PANTHER" id="PTHR46569">
    <property type="entry name" value="E3 UBIQUITIN-PROTEIN LIGASE TRAIP"/>
    <property type="match status" value="1"/>
</dbReference>
<dbReference type="Proteomes" id="UP001145742">
    <property type="component" value="Unassembled WGS sequence"/>
</dbReference>
<feature type="coiled-coil region" evidence="1">
    <location>
        <begin position="482"/>
        <end position="565"/>
    </location>
</feature>
<dbReference type="SUPFAM" id="SSF56112">
    <property type="entry name" value="Protein kinase-like (PK-like)"/>
    <property type="match status" value="1"/>
</dbReference>
<accession>A0ABQ9DLC5</accession>
<evidence type="ECO:0000256" key="1">
    <source>
        <dbReference type="SAM" id="Coils"/>
    </source>
</evidence>
<keyword evidence="5" id="KW-1185">Reference proteome</keyword>
<sequence length="736" mass="84577">MPFGCVTLGDKKDYNQPSEVTDRYDLGQVIKTEEFCEIFRAKEKTTGKLYTCKKFLKRDGRKVRKAAKNEIIILKMVKHPNILQLVDVYITRKEYFIFLELATGREVFDWILDQGYYSEKDTSNVIRQVLEAVAYLHSLKIVHRNLKLENLVYYNRLKNSKIVISDFHLAKLENGLIKEPCGTPEYLAPEVVGRQRYGRPVDCWAIGVIMYILLSGNPPFYEETDEDDYENHDKNLFRKILAGDYEFDPPYWDDISQAAKELVTRLMEVEQDQRITAEEAISHEWISGNAASDKNIKDGVCAQIEKNFARAKWKKAVRVTTLMKRLRAPEQTETATAKAQVGKRHIIHKLFFDVVLEEQAAPDAESLQNELDRVKAQLSMKEKEKRECQAVVDGLRDTLDVRNATIESLQKMLGETEMLCSSLKKQMKFLEQQQEDNRSSKEEARRLRNKLRTMERIEHLLQSQRPEVEEMIRDMGVGQAAVEQLAIYCVSLKKEYENLKEARKVSAEMTEKLKKELFSVNNKLQKTTLDLEKTQEELKSTQKDLKSADKEILTLKKKIDILQDTLKVPSVTRETLSRLVFESPTPMELRHPKLHCPPHSDEINLDATFDVDTPEHQPCTSPFSPAKRQKLDKRPPPVVNLAKKVLKETVENWADDLEDDALKGLLPAFIRNSVLSKKPSSGSLLGSHKNMGLFYLQTNLTEIRPLAVKSKKKVSRPAPSTSSSSSSQARLDNFLQ</sequence>
<keyword evidence="1" id="KW-0175">Coiled coil</keyword>
<dbReference type="SUPFAM" id="SSF46579">
    <property type="entry name" value="Prefoldin"/>
    <property type="match status" value="1"/>
</dbReference>
<gene>
    <name evidence="4" type="ORF">WISP_26925</name>
</gene>
<feature type="region of interest" description="Disordered" evidence="2">
    <location>
        <begin position="708"/>
        <end position="736"/>
    </location>
</feature>
<dbReference type="CDD" id="cd14088">
    <property type="entry name" value="STKc_CaMK_like"/>
    <property type="match status" value="1"/>
</dbReference>
<dbReference type="Gene3D" id="3.30.200.20">
    <property type="entry name" value="Phosphorylase Kinase, domain 1"/>
    <property type="match status" value="1"/>
</dbReference>
<evidence type="ECO:0000313" key="5">
    <source>
        <dbReference type="Proteomes" id="UP001145742"/>
    </source>
</evidence>
<dbReference type="PROSITE" id="PS50011">
    <property type="entry name" value="PROTEIN_KINASE_DOM"/>
    <property type="match status" value="1"/>
</dbReference>
<protein>
    <submittedName>
        <fullName evidence="4">E3 ubiquitin-protein ligase TRAIP-like protein</fullName>
    </submittedName>
</protein>
<evidence type="ECO:0000256" key="2">
    <source>
        <dbReference type="SAM" id="MobiDB-lite"/>
    </source>
</evidence>
<dbReference type="EMBL" id="WHWB01032630">
    <property type="protein sequence ID" value="KAJ7424745.1"/>
    <property type="molecule type" value="Genomic_DNA"/>
</dbReference>
<comment type="caution">
    <text evidence="4">The sequence shown here is derived from an EMBL/GenBank/DDBJ whole genome shotgun (WGS) entry which is preliminary data.</text>
</comment>
<name>A0ABQ9DLC5_9PASS</name>
<dbReference type="Gene3D" id="1.10.510.10">
    <property type="entry name" value="Transferase(Phosphotransferase) domain 1"/>
    <property type="match status" value="1"/>
</dbReference>
<feature type="region of interest" description="Disordered" evidence="2">
    <location>
        <begin position="614"/>
        <end position="634"/>
    </location>
</feature>
<dbReference type="InterPro" id="IPR000719">
    <property type="entry name" value="Prot_kinase_dom"/>
</dbReference>
<proteinExistence type="predicted"/>
<evidence type="ECO:0000313" key="4">
    <source>
        <dbReference type="EMBL" id="KAJ7424745.1"/>
    </source>
</evidence>
<feature type="coiled-coil region" evidence="1">
    <location>
        <begin position="364"/>
        <end position="457"/>
    </location>
</feature>
<reference evidence="4" key="1">
    <citation type="submission" date="2019-10" db="EMBL/GenBank/DDBJ databases">
        <authorList>
            <person name="Soares A.E.R."/>
            <person name="Aleixo A."/>
            <person name="Schneider P."/>
            <person name="Miyaki C.Y."/>
            <person name="Schneider M.P."/>
            <person name="Mello C."/>
            <person name="Vasconcelos A.T.R."/>
        </authorList>
    </citation>
    <scope>NUCLEOTIDE SEQUENCE</scope>
    <source>
        <tissue evidence="4">Muscle</tissue>
    </source>
</reference>
<dbReference type="InterPro" id="IPR052639">
    <property type="entry name" value="TRAIP_ubiq-protein_ligase"/>
</dbReference>
<dbReference type="PANTHER" id="PTHR46569:SF1">
    <property type="entry name" value="E3 UBIQUITIN-PROTEIN LIGASE RFWD3-RELATED"/>
    <property type="match status" value="1"/>
</dbReference>
<evidence type="ECO:0000259" key="3">
    <source>
        <dbReference type="PROSITE" id="PS50011"/>
    </source>
</evidence>
<feature type="domain" description="Protein kinase" evidence="3">
    <location>
        <begin position="24"/>
        <end position="286"/>
    </location>
</feature>